<protein>
    <submittedName>
        <fullName evidence="6">TetR/AcrR family transcriptional regulator</fullName>
    </submittedName>
</protein>
<reference evidence="6 7" key="2">
    <citation type="submission" date="2019-09" db="EMBL/GenBank/DDBJ databases">
        <authorList>
            <person name="Jin C."/>
        </authorList>
    </citation>
    <scope>NUCLEOTIDE SEQUENCE [LARGE SCALE GENOMIC DNA]</scope>
    <source>
        <strain evidence="6 7">AN110305</strain>
    </source>
</reference>
<dbReference type="SUPFAM" id="SSF48498">
    <property type="entry name" value="Tetracyclin repressor-like, C-terminal domain"/>
    <property type="match status" value="1"/>
</dbReference>
<evidence type="ECO:0000313" key="6">
    <source>
        <dbReference type="EMBL" id="KAA2265835.1"/>
    </source>
</evidence>
<feature type="domain" description="HTH tetR-type" evidence="5">
    <location>
        <begin position="1"/>
        <end position="59"/>
    </location>
</feature>
<gene>
    <name evidence="6" type="ORF">F0L68_03740</name>
</gene>
<dbReference type="Gene3D" id="1.10.357.10">
    <property type="entry name" value="Tetracycline Repressor, domain 2"/>
    <property type="match status" value="1"/>
</dbReference>
<dbReference type="Pfam" id="PF00440">
    <property type="entry name" value="TetR_N"/>
    <property type="match status" value="1"/>
</dbReference>
<dbReference type="GO" id="GO:0003700">
    <property type="term" value="F:DNA-binding transcription factor activity"/>
    <property type="evidence" value="ECO:0007669"/>
    <property type="project" value="TreeGrafter"/>
</dbReference>
<proteinExistence type="predicted"/>
<evidence type="ECO:0000256" key="3">
    <source>
        <dbReference type="ARBA" id="ARBA00023163"/>
    </source>
</evidence>
<dbReference type="InterPro" id="IPR009057">
    <property type="entry name" value="Homeodomain-like_sf"/>
</dbReference>
<dbReference type="PANTHER" id="PTHR30055:SF148">
    <property type="entry name" value="TETR-FAMILY TRANSCRIPTIONAL REGULATOR"/>
    <property type="match status" value="1"/>
</dbReference>
<dbReference type="AlphaFoldDB" id="A0A5B2XRU0"/>
<evidence type="ECO:0000256" key="2">
    <source>
        <dbReference type="ARBA" id="ARBA00023125"/>
    </source>
</evidence>
<accession>A0A5B2XRU0</accession>
<dbReference type="InterPro" id="IPR050109">
    <property type="entry name" value="HTH-type_TetR-like_transc_reg"/>
</dbReference>
<keyword evidence="2 4" id="KW-0238">DNA-binding</keyword>
<evidence type="ECO:0000256" key="4">
    <source>
        <dbReference type="PROSITE-ProRule" id="PRU00335"/>
    </source>
</evidence>
<dbReference type="GO" id="GO:0000976">
    <property type="term" value="F:transcription cis-regulatory region binding"/>
    <property type="evidence" value="ECO:0007669"/>
    <property type="project" value="TreeGrafter"/>
</dbReference>
<keyword evidence="3" id="KW-0804">Transcription</keyword>
<dbReference type="Proteomes" id="UP000323454">
    <property type="component" value="Unassembled WGS sequence"/>
</dbReference>
<evidence type="ECO:0000313" key="7">
    <source>
        <dbReference type="Proteomes" id="UP000323454"/>
    </source>
</evidence>
<feature type="DNA-binding region" description="H-T-H motif" evidence="4">
    <location>
        <begin position="22"/>
        <end position="41"/>
    </location>
</feature>
<dbReference type="PANTHER" id="PTHR30055">
    <property type="entry name" value="HTH-TYPE TRANSCRIPTIONAL REGULATOR RUTR"/>
    <property type="match status" value="1"/>
</dbReference>
<keyword evidence="7" id="KW-1185">Reference proteome</keyword>
<organism evidence="6 7">
    <name type="scientific">Solihabitans fulvus</name>
    <dbReference type="NCBI Taxonomy" id="1892852"/>
    <lineage>
        <taxon>Bacteria</taxon>
        <taxon>Bacillati</taxon>
        <taxon>Actinomycetota</taxon>
        <taxon>Actinomycetes</taxon>
        <taxon>Pseudonocardiales</taxon>
        <taxon>Pseudonocardiaceae</taxon>
        <taxon>Solihabitans</taxon>
    </lineage>
</organism>
<dbReference type="PROSITE" id="PS50977">
    <property type="entry name" value="HTH_TETR_2"/>
    <property type="match status" value="1"/>
</dbReference>
<dbReference type="OrthoDB" id="9796019at2"/>
<reference evidence="6 7" key="1">
    <citation type="submission" date="2019-09" db="EMBL/GenBank/DDBJ databases">
        <title>Goodfellowia gen. nov., a new genus of the Pseudonocardineae related to Actinoalloteichus, containing Goodfellowia coeruleoviolacea gen. nov., comb. nov. gen. nov., comb. nov.</title>
        <authorList>
            <person name="Labeda D."/>
        </authorList>
    </citation>
    <scope>NUCLEOTIDE SEQUENCE [LARGE SCALE GENOMIC DNA]</scope>
    <source>
        <strain evidence="6 7">AN110305</strain>
    </source>
</reference>
<dbReference type="InterPro" id="IPR036271">
    <property type="entry name" value="Tet_transcr_reg_TetR-rel_C_sf"/>
</dbReference>
<dbReference type="Pfam" id="PF16859">
    <property type="entry name" value="TetR_C_11"/>
    <property type="match status" value="1"/>
</dbReference>
<dbReference type="InterPro" id="IPR011075">
    <property type="entry name" value="TetR_C"/>
</dbReference>
<dbReference type="EMBL" id="VUOB01000005">
    <property type="protein sequence ID" value="KAA2265835.1"/>
    <property type="molecule type" value="Genomic_DNA"/>
</dbReference>
<keyword evidence="1" id="KW-0805">Transcription regulation</keyword>
<evidence type="ECO:0000256" key="1">
    <source>
        <dbReference type="ARBA" id="ARBA00023015"/>
    </source>
</evidence>
<dbReference type="SUPFAM" id="SSF46689">
    <property type="entry name" value="Homeodomain-like"/>
    <property type="match status" value="1"/>
</dbReference>
<dbReference type="InterPro" id="IPR001647">
    <property type="entry name" value="HTH_TetR"/>
</dbReference>
<dbReference type="Gene3D" id="1.10.10.60">
    <property type="entry name" value="Homeodomain-like"/>
    <property type="match status" value="1"/>
</dbReference>
<comment type="caution">
    <text evidence="6">The sequence shown here is derived from an EMBL/GenBank/DDBJ whole genome shotgun (WGS) entry which is preliminary data.</text>
</comment>
<sequence>MRVAVLAATLAELIDRGYAALTVDQVAQRAGVHKTTVYRRWTDRQAVVVDALTDLVGGSIQIPDSGTVEDDLRELARSLVRWLTSPAGRAVHAVIQSDAVRVPEIAEVQRRFIQDRYRRAEPVVRRAIERGELPAETDPTDLLRMLIAPIHFRLHVAAEPVDEATADRAARATLAAARAGALNRQAATVSDRP</sequence>
<evidence type="ECO:0000259" key="5">
    <source>
        <dbReference type="PROSITE" id="PS50977"/>
    </source>
</evidence>
<name>A0A5B2XRU0_9PSEU</name>